<gene>
    <name evidence="10" type="ORF">ENE75_22800</name>
</gene>
<keyword evidence="10" id="KW-0575">Peroxidase</keyword>
<evidence type="ECO:0000256" key="2">
    <source>
        <dbReference type="ARBA" id="ARBA00022617"/>
    </source>
</evidence>
<evidence type="ECO:0000256" key="4">
    <source>
        <dbReference type="ARBA" id="ARBA00022729"/>
    </source>
</evidence>
<dbReference type="Pfam" id="PF03150">
    <property type="entry name" value="CCP_MauG"/>
    <property type="match status" value="1"/>
</dbReference>
<protein>
    <submittedName>
        <fullName evidence="10">Cytochrome C peroxidase</fullName>
    </submittedName>
</protein>
<dbReference type="Gene3D" id="1.10.760.10">
    <property type="entry name" value="Cytochrome c-like domain"/>
    <property type="match status" value="2"/>
</dbReference>
<feature type="chain" id="PRO_5019058524" evidence="8">
    <location>
        <begin position="32"/>
        <end position="450"/>
    </location>
</feature>
<dbReference type="PROSITE" id="PS51257">
    <property type="entry name" value="PROKAR_LIPOPROTEIN"/>
    <property type="match status" value="1"/>
</dbReference>
<dbReference type="GO" id="GO:0020037">
    <property type="term" value="F:heme binding"/>
    <property type="evidence" value="ECO:0007669"/>
    <property type="project" value="InterPro"/>
</dbReference>
<keyword evidence="3 7" id="KW-0479">Metal-binding</keyword>
<dbReference type="InterPro" id="IPR036909">
    <property type="entry name" value="Cyt_c-like_dom_sf"/>
</dbReference>
<evidence type="ECO:0000256" key="5">
    <source>
        <dbReference type="ARBA" id="ARBA00023002"/>
    </source>
</evidence>
<dbReference type="RefSeq" id="WP_128201009.1">
    <property type="nucleotide sequence ID" value="NZ_SACT01000010.1"/>
</dbReference>
<name>A0A437JP08_9BURK</name>
<dbReference type="PANTHER" id="PTHR30600:SF10">
    <property type="entry name" value="BLL6722 PROTEIN"/>
    <property type="match status" value="1"/>
</dbReference>
<keyword evidence="2 7" id="KW-0349">Heme</keyword>
<sequence>MPARFLAWASARLRRDLTAALLALQACTAWAATPAVDAYRFTAADRAFLATLTLDRLPPPPPSPSNAWADDPRAAQLGQRLFFDPALSDSGRFACASCHQPARHFTDGLPRAVAAGTARRHTPSLLGAAHGPWLNWDGSADSLWAQALGPIEHADEMATPRSRWVGRVLQTQGAALAAVFGPVPDLPEAAVLARPMSPLGDAAAQAAWQALPSTQRDAIDRVFAQTGKALAAYQRRLKMAPARFDRFVQALQRDDDAAARQQMAPDEVAGLRLFVGAARCVSCHNGPLFTNHEFHNIGAPEPDRSRVDLGRADGVQRLQAGTFSCLSPHSDANAERDCGEMRFLKTQGPELVGAFKTPSLRNVAATAPYMQAGQLATLADVLAHYNQPQPPFYDPAQHPSRPHFDILPLQLTPSQLGQLAAFLGTLTSPLPTDAPWWQAPPPPTATPTRP</sequence>
<evidence type="ECO:0000259" key="9">
    <source>
        <dbReference type="PROSITE" id="PS51007"/>
    </source>
</evidence>
<accession>A0A437JP08</accession>
<evidence type="ECO:0000256" key="6">
    <source>
        <dbReference type="ARBA" id="ARBA00023004"/>
    </source>
</evidence>
<proteinExistence type="predicted"/>
<feature type="domain" description="Cytochrome c" evidence="9">
    <location>
        <begin position="265"/>
        <end position="427"/>
    </location>
</feature>
<reference evidence="10 11" key="1">
    <citation type="submission" date="2019-01" db="EMBL/GenBank/DDBJ databases">
        <authorList>
            <person name="Chen W.-M."/>
        </authorList>
    </citation>
    <scope>NUCLEOTIDE SEQUENCE [LARGE SCALE GENOMIC DNA]</scope>
    <source>
        <strain evidence="10 11">ICH-3</strain>
    </source>
</reference>
<feature type="signal peptide" evidence="8">
    <location>
        <begin position="1"/>
        <end position="31"/>
    </location>
</feature>
<dbReference type="GO" id="GO:0004130">
    <property type="term" value="F:cytochrome-c peroxidase activity"/>
    <property type="evidence" value="ECO:0007669"/>
    <property type="project" value="TreeGrafter"/>
</dbReference>
<dbReference type="PANTHER" id="PTHR30600">
    <property type="entry name" value="CYTOCHROME C PEROXIDASE-RELATED"/>
    <property type="match status" value="1"/>
</dbReference>
<comment type="subcellular location">
    <subcellularLocation>
        <location evidence="1">Cell envelope</location>
    </subcellularLocation>
</comment>
<keyword evidence="5" id="KW-0560">Oxidoreductase</keyword>
<dbReference type="Proteomes" id="UP000288178">
    <property type="component" value="Unassembled WGS sequence"/>
</dbReference>
<comment type="caution">
    <text evidence="10">The sequence shown here is derived from an EMBL/GenBank/DDBJ whole genome shotgun (WGS) entry which is preliminary data.</text>
</comment>
<dbReference type="GO" id="GO:0046872">
    <property type="term" value="F:metal ion binding"/>
    <property type="evidence" value="ECO:0007669"/>
    <property type="project" value="UniProtKB-KW"/>
</dbReference>
<keyword evidence="6 7" id="KW-0408">Iron</keyword>
<evidence type="ECO:0000256" key="3">
    <source>
        <dbReference type="ARBA" id="ARBA00022723"/>
    </source>
</evidence>
<evidence type="ECO:0000313" key="11">
    <source>
        <dbReference type="Proteomes" id="UP000288178"/>
    </source>
</evidence>
<keyword evidence="11" id="KW-1185">Reference proteome</keyword>
<evidence type="ECO:0000313" key="10">
    <source>
        <dbReference type="EMBL" id="RVT48513.1"/>
    </source>
</evidence>
<dbReference type="SUPFAM" id="SSF46626">
    <property type="entry name" value="Cytochrome c"/>
    <property type="match status" value="2"/>
</dbReference>
<dbReference type="InterPro" id="IPR009056">
    <property type="entry name" value="Cyt_c-like_dom"/>
</dbReference>
<dbReference type="OrthoDB" id="9805202at2"/>
<dbReference type="PROSITE" id="PS51007">
    <property type="entry name" value="CYTC"/>
    <property type="match status" value="1"/>
</dbReference>
<dbReference type="GO" id="GO:0009055">
    <property type="term" value="F:electron transfer activity"/>
    <property type="evidence" value="ECO:0007669"/>
    <property type="project" value="InterPro"/>
</dbReference>
<keyword evidence="4 8" id="KW-0732">Signal</keyword>
<organism evidence="10 11">
    <name type="scientific">Rubrivivax albus</name>
    <dbReference type="NCBI Taxonomy" id="2499835"/>
    <lineage>
        <taxon>Bacteria</taxon>
        <taxon>Pseudomonadati</taxon>
        <taxon>Pseudomonadota</taxon>
        <taxon>Betaproteobacteria</taxon>
        <taxon>Burkholderiales</taxon>
        <taxon>Sphaerotilaceae</taxon>
        <taxon>Rubrivivax</taxon>
    </lineage>
</organism>
<evidence type="ECO:0000256" key="7">
    <source>
        <dbReference type="PROSITE-ProRule" id="PRU00433"/>
    </source>
</evidence>
<dbReference type="AlphaFoldDB" id="A0A437JP08"/>
<dbReference type="InterPro" id="IPR004852">
    <property type="entry name" value="Di-haem_cyt_c_peroxidsae"/>
</dbReference>
<evidence type="ECO:0000256" key="1">
    <source>
        <dbReference type="ARBA" id="ARBA00004196"/>
    </source>
</evidence>
<evidence type="ECO:0000256" key="8">
    <source>
        <dbReference type="SAM" id="SignalP"/>
    </source>
</evidence>
<dbReference type="InterPro" id="IPR051395">
    <property type="entry name" value="Cytochrome_c_Peroxidase/MauG"/>
</dbReference>
<dbReference type="EMBL" id="SACT01000010">
    <property type="protein sequence ID" value="RVT48513.1"/>
    <property type="molecule type" value="Genomic_DNA"/>
</dbReference>
<dbReference type="GO" id="GO:0030313">
    <property type="term" value="C:cell envelope"/>
    <property type="evidence" value="ECO:0007669"/>
    <property type="project" value="UniProtKB-SubCell"/>
</dbReference>